<dbReference type="Gene3D" id="3.40.50.300">
    <property type="entry name" value="P-loop containing nucleotide triphosphate hydrolases"/>
    <property type="match status" value="1"/>
</dbReference>
<dbReference type="STRING" id="1069083.GCA_000371805_00973"/>
<dbReference type="PANTHER" id="PTHR43384">
    <property type="entry name" value="SEPTUM SITE-DETERMINING PROTEIN MIND HOMOLOG, CHLOROPLASTIC-RELATED"/>
    <property type="match status" value="1"/>
</dbReference>
<dbReference type="EMBL" id="APMM01000030">
    <property type="protein sequence ID" value="ENN96025.1"/>
    <property type="molecule type" value="Genomic_DNA"/>
</dbReference>
<dbReference type="InterPro" id="IPR027417">
    <property type="entry name" value="P-loop_NTPase"/>
</dbReference>
<dbReference type="RefSeq" id="WP_004592005.1">
    <property type="nucleotide sequence ID" value="NZ_APMM01000030.1"/>
</dbReference>
<dbReference type="Pfam" id="PF13614">
    <property type="entry name" value="AAA_31"/>
    <property type="match status" value="1"/>
</dbReference>
<dbReference type="InterPro" id="IPR025669">
    <property type="entry name" value="AAA_dom"/>
</dbReference>
<dbReference type="OrthoDB" id="36110at2157"/>
<dbReference type="GO" id="GO:0009898">
    <property type="term" value="C:cytoplasmic side of plasma membrane"/>
    <property type="evidence" value="ECO:0007669"/>
    <property type="project" value="TreeGrafter"/>
</dbReference>
<dbReference type="InterPro" id="IPR050625">
    <property type="entry name" value="ParA/MinD_ATPase"/>
</dbReference>
<dbReference type="PATRIC" id="fig|1069083.5.peg.933"/>
<name>N6VQ67_9EURY</name>
<dbReference type="GO" id="GO:0051782">
    <property type="term" value="P:negative regulation of cell division"/>
    <property type="evidence" value="ECO:0007669"/>
    <property type="project" value="TreeGrafter"/>
</dbReference>
<dbReference type="GO" id="GO:0016887">
    <property type="term" value="F:ATP hydrolysis activity"/>
    <property type="evidence" value="ECO:0007669"/>
    <property type="project" value="TreeGrafter"/>
</dbReference>
<comment type="caution">
    <text evidence="2">The sequence shown here is derived from an EMBL/GenBank/DDBJ whole genome shotgun (WGS) entry which is preliminary data.</text>
</comment>
<gene>
    <name evidence="2" type="ORF">J422_04770</name>
</gene>
<evidence type="ECO:0000313" key="3">
    <source>
        <dbReference type="Proteomes" id="UP000053695"/>
    </source>
</evidence>
<dbReference type="SUPFAM" id="SSF52540">
    <property type="entry name" value="P-loop containing nucleoside triphosphate hydrolases"/>
    <property type="match status" value="1"/>
</dbReference>
<dbReference type="GO" id="GO:0005524">
    <property type="term" value="F:ATP binding"/>
    <property type="evidence" value="ECO:0007669"/>
    <property type="project" value="TreeGrafter"/>
</dbReference>
<keyword evidence="3" id="KW-1185">Reference proteome</keyword>
<organism evidence="2 3">
    <name type="scientific">Methanocaldococcus villosus KIN24-T80</name>
    <dbReference type="NCBI Taxonomy" id="1069083"/>
    <lineage>
        <taxon>Archaea</taxon>
        <taxon>Methanobacteriati</taxon>
        <taxon>Methanobacteriota</taxon>
        <taxon>Methanomada group</taxon>
        <taxon>Methanococci</taxon>
        <taxon>Methanococcales</taxon>
        <taxon>Methanocaldococcaceae</taxon>
        <taxon>Methanocaldococcus</taxon>
    </lineage>
</organism>
<evidence type="ECO:0000313" key="2">
    <source>
        <dbReference type="EMBL" id="ENN96025.1"/>
    </source>
</evidence>
<dbReference type="AlphaFoldDB" id="N6VQ67"/>
<dbReference type="PANTHER" id="PTHR43384:SF10">
    <property type="entry name" value="ATPASE INVOLVED IN CHROMOSOME PARTITIONING, PARA_MIND FAMILY"/>
    <property type="match status" value="1"/>
</dbReference>
<protein>
    <submittedName>
        <fullName evidence="2">Cobyrinic acid ac-diamide synthase</fullName>
    </submittedName>
</protein>
<reference evidence="2 3" key="1">
    <citation type="journal article" date="2013" name="Genome Announc.">
        <title>Draft Genome Sequence of a Highly Flagellated, Fast-Swimming Archaeon, Methanocaldococcus villosus Strain KIN24-T80 (DSM 22612).</title>
        <authorList>
            <person name="Thennarasu S."/>
            <person name="Polireddy D."/>
            <person name="Antony A."/>
            <person name="Yada M.R."/>
            <person name="Algarawi S."/>
            <person name="Sivakumar N."/>
        </authorList>
    </citation>
    <scope>NUCLEOTIDE SEQUENCE [LARGE SCALE GENOMIC DNA]</scope>
    <source>
        <strain evidence="2 3">KIN24-T80</strain>
    </source>
</reference>
<dbReference type="GO" id="GO:0005829">
    <property type="term" value="C:cytosol"/>
    <property type="evidence" value="ECO:0007669"/>
    <property type="project" value="TreeGrafter"/>
</dbReference>
<evidence type="ECO:0000259" key="1">
    <source>
        <dbReference type="Pfam" id="PF13614"/>
    </source>
</evidence>
<dbReference type="Proteomes" id="UP000053695">
    <property type="component" value="Unassembled WGS sequence"/>
</dbReference>
<sequence length="255" mass="28548">MKVVTFAIAKGGTGKTIITANVSAALGKKGKRVLIIDNDIGSRSLSYLFNISPERYLIDIINKKSIKDAIIKTDVENIDILPMGKNLMDYLKLDIEDLNKFNEIKDYDYIFIDSPATSTGVETYISLGFSNYFIPVIDYTSLAPSLQGAINTLVIGKNYLESEPVGFIINKAEEVPESVKKDLEKILGVKCIAIINKNSFIEDSYEKKKILYLTGEDERFNKIIDNIVNFLEELEDKSEINIPSVIAKIKKATLF</sequence>
<feature type="domain" description="AAA" evidence="1">
    <location>
        <begin position="1"/>
        <end position="143"/>
    </location>
</feature>
<accession>N6VQ67</accession>
<proteinExistence type="predicted"/>